<dbReference type="GO" id="GO:0005886">
    <property type="term" value="C:plasma membrane"/>
    <property type="evidence" value="ECO:0007669"/>
    <property type="project" value="UniProtKB-SubCell"/>
</dbReference>
<feature type="transmembrane region" description="Helical" evidence="7">
    <location>
        <begin position="142"/>
        <end position="164"/>
    </location>
</feature>
<dbReference type="InterPro" id="IPR051322">
    <property type="entry name" value="AA_ABC_Transporter_Permease"/>
</dbReference>
<keyword evidence="4 7" id="KW-0812">Transmembrane</keyword>
<dbReference type="PANTHER" id="PTHR30450:SF1">
    <property type="entry name" value="D-METHIONINE TRANSPORT SYSTEM PERMEASE PROTEIN METI-RELATED"/>
    <property type="match status" value="1"/>
</dbReference>
<gene>
    <name evidence="9" type="ORF">EQF91_01425</name>
</gene>
<dbReference type="PANTHER" id="PTHR30450">
    <property type="entry name" value="ABC TRANSPORTER PERMEASE"/>
    <property type="match status" value="1"/>
</dbReference>
<name>A0A4R9C4I0_9FIRM</name>
<proteinExistence type="inferred from homology"/>
<dbReference type="SUPFAM" id="SSF161098">
    <property type="entry name" value="MetI-like"/>
    <property type="match status" value="1"/>
</dbReference>
<dbReference type="InterPro" id="IPR035906">
    <property type="entry name" value="MetI-like_sf"/>
</dbReference>
<reference evidence="9 10" key="1">
    <citation type="submission" date="2019-01" db="EMBL/GenBank/DDBJ databases">
        <title>Draft Genome Sequences of Helcococcus ovis Strains Isolated from the Uterus and Vagina of Dairy Cows with Metritis.</title>
        <authorList>
            <person name="Cunha F."/>
            <person name="Jeon S.J."/>
            <person name="Kutzer P."/>
            <person name="Galvao K.N."/>
        </authorList>
    </citation>
    <scope>NUCLEOTIDE SEQUENCE [LARGE SCALE GENOMIC DNA]</scope>
    <source>
        <strain evidence="9 10">KG-37</strain>
    </source>
</reference>
<dbReference type="AlphaFoldDB" id="A0A4R9C4I0"/>
<evidence type="ECO:0000259" key="8">
    <source>
        <dbReference type="PROSITE" id="PS50928"/>
    </source>
</evidence>
<dbReference type="Proteomes" id="UP000297454">
    <property type="component" value="Unassembled WGS sequence"/>
</dbReference>
<keyword evidence="3" id="KW-1003">Cell membrane</keyword>
<evidence type="ECO:0000256" key="2">
    <source>
        <dbReference type="ARBA" id="ARBA00022448"/>
    </source>
</evidence>
<dbReference type="InterPro" id="IPR000515">
    <property type="entry name" value="MetI-like"/>
</dbReference>
<dbReference type="CDD" id="cd06261">
    <property type="entry name" value="TM_PBP2"/>
    <property type="match status" value="1"/>
</dbReference>
<dbReference type="Gene3D" id="1.10.3720.10">
    <property type="entry name" value="MetI-like"/>
    <property type="match status" value="1"/>
</dbReference>
<protein>
    <submittedName>
        <fullName evidence="9">ABC transporter permease</fullName>
    </submittedName>
</protein>
<dbReference type="PROSITE" id="PS50928">
    <property type="entry name" value="ABC_TM1"/>
    <property type="match status" value="1"/>
</dbReference>
<keyword evidence="5 7" id="KW-1133">Transmembrane helix</keyword>
<feature type="domain" description="ABC transmembrane type-1" evidence="8">
    <location>
        <begin position="9"/>
        <end position="201"/>
    </location>
</feature>
<evidence type="ECO:0000256" key="1">
    <source>
        <dbReference type="ARBA" id="ARBA00004651"/>
    </source>
</evidence>
<dbReference type="RefSeq" id="WP_134743861.1">
    <property type="nucleotide sequence ID" value="NZ_CP119761.1"/>
</dbReference>
<feature type="transmembrane region" description="Helical" evidence="7">
    <location>
        <begin position="48"/>
        <end position="71"/>
    </location>
</feature>
<evidence type="ECO:0000313" key="9">
    <source>
        <dbReference type="EMBL" id="TFF67311.1"/>
    </source>
</evidence>
<evidence type="ECO:0000256" key="6">
    <source>
        <dbReference type="ARBA" id="ARBA00023136"/>
    </source>
</evidence>
<comment type="subcellular location">
    <subcellularLocation>
        <location evidence="1 7">Cell membrane</location>
        <topology evidence="1 7">Multi-pass membrane protein</topology>
    </subcellularLocation>
</comment>
<feature type="transmembrane region" description="Helical" evidence="7">
    <location>
        <begin position="12"/>
        <end position="36"/>
    </location>
</feature>
<evidence type="ECO:0000256" key="5">
    <source>
        <dbReference type="ARBA" id="ARBA00022989"/>
    </source>
</evidence>
<comment type="similarity">
    <text evidence="7">Belongs to the binding-protein-dependent transport system permease family.</text>
</comment>
<accession>A0A4R9C4I0</accession>
<evidence type="ECO:0000256" key="4">
    <source>
        <dbReference type="ARBA" id="ARBA00022692"/>
    </source>
</evidence>
<dbReference type="Pfam" id="PF00528">
    <property type="entry name" value="BPD_transp_1"/>
    <property type="match status" value="1"/>
</dbReference>
<comment type="caution">
    <text evidence="9">The sequence shown here is derived from an EMBL/GenBank/DDBJ whole genome shotgun (WGS) entry which is preliminary data.</text>
</comment>
<keyword evidence="10" id="KW-1185">Reference proteome</keyword>
<evidence type="ECO:0000256" key="3">
    <source>
        <dbReference type="ARBA" id="ARBA00022475"/>
    </source>
</evidence>
<organism evidence="9 10">
    <name type="scientific">Helcococcus ovis</name>
    <dbReference type="NCBI Taxonomy" id="72026"/>
    <lineage>
        <taxon>Bacteria</taxon>
        <taxon>Bacillati</taxon>
        <taxon>Bacillota</taxon>
        <taxon>Tissierellia</taxon>
        <taxon>Tissierellales</taxon>
        <taxon>Peptoniphilaceae</taxon>
        <taxon>Helcococcus</taxon>
    </lineage>
</organism>
<dbReference type="EMBL" id="SCFR01000003">
    <property type="protein sequence ID" value="TFF67311.1"/>
    <property type="molecule type" value="Genomic_DNA"/>
</dbReference>
<keyword evidence="2 7" id="KW-0813">Transport</keyword>
<feature type="transmembrane region" description="Helical" evidence="7">
    <location>
        <begin position="184"/>
        <end position="203"/>
    </location>
</feature>
<keyword evidence="6 7" id="KW-0472">Membrane</keyword>
<evidence type="ECO:0000313" key="10">
    <source>
        <dbReference type="Proteomes" id="UP000297454"/>
    </source>
</evidence>
<sequence length="213" mass="23243">MIKILFNSILETTFMVSISIFLAFLIGSPLAILLFISRRDGLKPNFALFRFLDILINILRSVPFVILMIVLMPLSSLIFGESIGTTGSLVPLTFASFPFIARLLEASFLKVEKGIIEAAESMGSKISEIIFKVLIPESLPNIVNDITITIINLIGYSAMAGSLGGGGLGNMAIRFGLYNFKADYLFSAVVTIIILVQLIQYGGTKLSKKLNKI</sequence>
<evidence type="ECO:0000256" key="7">
    <source>
        <dbReference type="RuleBase" id="RU363032"/>
    </source>
</evidence>
<dbReference type="GO" id="GO:0048473">
    <property type="term" value="P:D-methionine transmembrane transport"/>
    <property type="evidence" value="ECO:0007669"/>
    <property type="project" value="TreeGrafter"/>
</dbReference>